<dbReference type="Proteomes" id="UP001186944">
    <property type="component" value="Unassembled WGS sequence"/>
</dbReference>
<comment type="caution">
    <text evidence="4">The sequence shown here is derived from an EMBL/GenBank/DDBJ whole genome shotgun (WGS) entry which is preliminary data.</text>
</comment>
<dbReference type="InterPro" id="IPR001846">
    <property type="entry name" value="VWF_type-D"/>
</dbReference>
<evidence type="ECO:0000313" key="4">
    <source>
        <dbReference type="EMBL" id="KAK3101603.1"/>
    </source>
</evidence>
<feature type="region of interest" description="Disordered" evidence="2">
    <location>
        <begin position="196"/>
        <end position="229"/>
    </location>
</feature>
<evidence type="ECO:0000259" key="3">
    <source>
        <dbReference type="PROSITE" id="PS51233"/>
    </source>
</evidence>
<proteinExistence type="predicted"/>
<sequence length="476" mass="53067">MRFIKNILDHTCICLTVLNASRLLLIKVFCFLLQIYLPTGTTVKVLVNSFHLSIDVNPSESDFKQVEGLCGTFNDDCTDDLTLPNGSVIHRVSKSTCKDLKSNIVDYRNYAFKPKDFSDAWLVKDSDSLFRSKNKVLQRWGKEHYLCKCKMTPDPKNPYQVDCSPNEKATCSPKPGKRVDFPLACTVHQSKRRRKRSWRELPINRPSIHDHDRRRRSTISNSTSWTGSSRESLKSTCLTELSLNKTLTEASAPGKKSIAEQIEEVTCPNECSGQGVCKNGTCVCDPGFGLSDCSIDLSIPPDFHSLMDGGFCDTQEYQCNEAFVSGDDFAEDGNVTCKIRDVKLDTEGKMNISDDEAIIPAKVRTFMSLTCQLPGKRLRRSLGGNYSDTSFINGVAISLSNDGLHFGGEHIFFIFNSLCQVPGTINGKHGFLLKSGFCFIDGNCIRGYVRHPRDTCRECNPATSSSDWSEKTSDGI</sequence>
<reference evidence="4" key="1">
    <citation type="submission" date="2019-08" db="EMBL/GenBank/DDBJ databases">
        <title>The improved chromosome-level genome for the pearl oyster Pinctada fucata martensii using PacBio sequencing and Hi-C.</title>
        <authorList>
            <person name="Zheng Z."/>
        </authorList>
    </citation>
    <scope>NUCLEOTIDE SEQUENCE</scope>
    <source>
        <strain evidence="4">ZZ-2019</strain>
        <tissue evidence="4">Adductor muscle</tissue>
    </source>
</reference>
<gene>
    <name evidence="4" type="ORF">FSP39_004782</name>
</gene>
<keyword evidence="1" id="KW-0325">Glycoprotein</keyword>
<dbReference type="FunFam" id="2.10.25.10:FF:000001">
    <property type="entry name" value="Tenascin C"/>
    <property type="match status" value="1"/>
</dbReference>
<evidence type="ECO:0000313" key="5">
    <source>
        <dbReference type="Proteomes" id="UP001186944"/>
    </source>
</evidence>
<protein>
    <recommendedName>
        <fullName evidence="3">VWFD domain-containing protein</fullName>
    </recommendedName>
</protein>
<name>A0AA88YB42_PINIB</name>
<dbReference type="PROSITE" id="PS01186">
    <property type="entry name" value="EGF_2"/>
    <property type="match status" value="1"/>
</dbReference>
<dbReference type="AlphaFoldDB" id="A0AA88YB42"/>
<organism evidence="4 5">
    <name type="scientific">Pinctada imbricata</name>
    <name type="common">Atlantic pearl-oyster</name>
    <name type="synonym">Pinctada martensii</name>
    <dbReference type="NCBI Taxonomy" id="66713"/>
    <lineage>
        <taxon>Eukaryota</taxon>
        <taxon>Metazoa</taxon>
        <taxon>Spiralia</taxon>
        <taxon>Lophotrochozoa</taxon>
        <taxon>Mollusca</taxon>
        <taxon>Bivalvia</taxon>
        <taxon>Autobranchia</taxon>
        <taxon>Pteriomorphia</taxon>
        <taxon>Pterioida</taxon>
        <taxon>Pterioidea</taxon>
        <taxon>Pteriidae</taxon>
        <taxon>Pinctada</taxon>
    </lineage>
</organism>
<evidence type="ECO:0000256" key="1">
    <source>
        <dbReference type="ARBA" id="ARBA00023180"/>
    </source>
</evidence>
<feature type="domain" description="VWFD" evidence="3">
    <location>
        <begin position="1"/>
        <end position="129"/>
    </location>
</feature>
<keyword evidence="5" id="KW-1185">Reference proteome</keyword>
<dbReference type="PROSITE" id="PS51233">
    <property type="entry name" value="VWFD"/>
    <property type="match status" value="1"/>
</dbReference>
<dbReference type="Pfam" id="PF00094">
    <property type="entry name" value="VWD"/>
    <property type="match status" value="1"/>
</dbReference>
<dbReference type="EMBL" id="VSWD01000005">
    <property type="protein sequence ID" value="KAK3101603.1"/>
    <property type="molecule type" value="Genomic_DNA"/>
</dbReference>
<dbReference type="Gene3D" id="2.10.25.10">
    <property type="entry name" value="Laminin"/>
    <property type="match status" value="1"/>
</dbReference>
<dbReference type="InterPro" id="IPR000742">
    <property type="entry name" value="EGF"/>
</dbReference>
<accession>A0AA88YB42</accession>
<evidence type="ECO:0000256" key="2">
    <source>
        <dbReference type="SAM" id="MobiDB-lite"/>
    </source>
</evidence>